<feature type="compositionally biased region" description="Low complexity" evidence="1">
    <location>
        <begin position="170"/>
        <end position="211"/>
    </location>
</feature>
<evidence type="ECO:0000313" key="3">
    <source>
        <dbReference type="Proteomes" id="UP000481583"/>
    </source>
</evidence>
<comment type="caution">
    <text evidence="2">The sequence shown here is derived from an EMBL/GenBank/DDBJ whole genome shotgun (WGS) entry which is preliminary data.</text>
</comment>
<dbReference type="AlphaFoldDB" id="A0A6G4TYI6"/>
<reference evidence="2 3" key="1">
    <citation type="submission" date="2020-02" db="EMBL/GenBank/DDBJ databases">
        <title>Whole-genome analyses of novel actinobacteria.</title>
        <authorList>
            <person name="Sahin N."/>
        </authorList>
    </citation>
    <scope>NUCLEOTIDE SEQUENCE [LARGE SCALE GENOMIC DNA]</scope>
    <source>
        <strain evidence="2 3">A7024</strain>
    </source>
</reference>
<keyword evidence="3" id="KW-1185">Reference proteome</keyword>
<gene>
    <name evidence="2" type="ORF">G5C51_09295</name>
</gene>
<feature type="region of interest" description="Disordered" evidence="1">
    <location>
        <begin position="133"/>
        <end position="211"/>
    </location>
</feature>
<accession>A0A6G4TYI6</accession>
<dbReference type="Proteomes" id="UP000481583">
    <property type="component" value="Unassembled WGS sequence"/>
</dbReference>
<proteinExistence type="predicted"/>
<evidence type="ECO:0000256" key="1">
    <source>
        <dbReference type="SAM" id="MobiDB-lite"/>
    </source>
</evidence>
<dbReference type="RefSeq" id="WP_165234764.1">
    <property type="nucleotide sequence ID" value="NZ_JAAKZV010000027.1"/>
</dbReference>
<organism evidence="2 3">
    <name type="scientific">Streptomyces coryli</name>
    <dbReference type="NCBI Taxonomy" id="1128680"/>
    <lineage>
        <taxon>Bacteria</taxon>
        <taxon>Bacillati</taxon>
        <taxon>Actinomycetota</taxon>
        <taxon>Actinomycetes</taxon>
        <taxon>Kitasatosporales</taxon>
        <taxon>Streptomycetaceae</taxon>
        <taxon>Streptomyces</taxon>
    </lineage>
</organism>
<feature type="compositionally biased region" description="Basic and acidic residues" evidence="1">
    <location>
        <begin position="152"/>
        <end position="169"/>
    </location>
</feature>
<sequence length="211" mass="22814">MTIQDDVRKTLSDPTPLYAVAGTADLAIEKLREVPALVEKLREQAPDRIEAVRKTDPKVYQERATERAKEAQAKLSDALGTLDTDIKKLRESAQDLALQGVGRAAEYAVKARETYDELAERGQKAVKEWRGEAAEKIEVTTEVVRPAPEPEVAPKAEPKPEPKAADEPKPAAAKPAAKKTSAAKKPAAKKTTTAKATQTPAKKTASPKNDS</sequence>
<dbReference type="EMBL" id="JAAKZV010000027">
    <property type="protein sequence ID" value="NGN64097.1"/>
    <property type="molecule type" value="Genomic_DNA"/>
</dbReference>
<protein>
    <recommendedName>
        <fullName evidence="4">Heparin-binding hemagglutinin</fullName>
    </recommendedName>
</protein>
<evidence type="ECO:0000313" key="2">
    <source>
        <dbReference type="EMBL" id="NGN64097.1"/>
    </source>
</evidence>
<name>A0A6G4TYI6_9ACTN</name>
<evidence type="ECO:0008006" key="4">
    <source>
        <dbReference type="Google" id="ProtNLM"/>
    </source>
</evidence>